<reference evidence="12 13" key="1">
    <citation type="submission" date="2019-08" db="EMBL/GenBank/DDBJ databases">
        <title>Deep-cultivation of Planctomycetes and their phenomic and genomic characterization uncovers novel biology.</title>
        <authorList>
            <person name="Wiegand S."/>
            <person name="Jogler M."/>
            <person name="Boedeker C."/>
            <person name="Pinto D."/>
            <person name="Vollmers J."/>
            <person name="Rivas-Marin E."/>
            <person name="Kohn T."/>
            <person name="Peeters S.H."/>
            <person name="Heuer A."/>
            <person name="Rast P."/>
            <person name="Oberbeckmann S."/>
            <person name="Bunk B."/>
            <person name="Jeske O."/>
            <person name="Meyerdierks A."/>
            <person name="Storesund J.E."/>
            <person name="Kallscheuer N."/>
            <person name="Luecker S."/>
            <person name="Lage O.M."/>
            <person name="Pohl T."/>
            <person name="Merkel B.J."/>
            <person name="Hornburger P."/>
            <person name="Mueller R.-W."/>
            <person name="Bruemmer F."/>
            <person name="Labrenz M."/>
            <person name="Spormann A.M."/>
            <person name="Op den Camp H."/>
            <person name="Overmann J."/>
            <person name="Amann R."/>
            <person name="Jetten M.S.M."/>
            <person name="Mascher T."/>
            <person name="Medema M.H."/>
            <person name="Devos D.P."/>
            <person name="Kaster A.-K."/>
            <person name="Ovreas L."/>
            <person name="Rohde M."/>
            <person name="Galperin M.Y."/>
            <person name="Jogler C."/>
        </authorList>
    </citation>
    <scope>NUCLEOTIDE SEQUENCE [LARGE SCALE GENOMIC DNA]</scope>
    <source>
        <strain evidence="12 13">FC18</strain>
    </source>
</reference>
<dbReference type="Pfam" id="PF00117">
    <property type="entry name" value="GATase"/>
    <property type="match status" value="1"/>
</dbReference>
<sequence length="202" mass="21797">MPPKIQIINTGVANIHSLQASFDRIEAPWALTESASDIESASHVVLPGVGAFGAAAAALDKLNLRDAIRSRLEQPDKTTLCICLGLQLLCNESEESPGAKGLGVLDAKIERFSQDVAVPQLGWNAVVPHESCETQKFPTGEAYFANSFRLGSSPAGWDYATTDYDGGFISSVWRGKTLACQFHPELSGKWGQTLLKGWYENA</sequence>
<evidence type="ECO:0000256" key="9">
    <source>
        <dbReference type="ARBA" id="ARBA00049534"/>
    </source>
</evidence>
<protein>
    <submittedName>
        <fullName evidence="12">Imidazole glycerol phosphate synthase subunit HisH</fullName>
        <ecNumber evidence="12">2.4.2.-</ecNumber>
    </submittedName>
</protein>
<evidence type="ECO:0000256" key="2">
    <source>
        <dbReference type="ARBA" id="ARBA00011152"/>
    </source>
</evidence>
<dbReference type="PIRSF" id="PIRSF000495">
    <property type="entry name" value="Amidotransf_hisH"/>
    <property type="match status" value="1"/>
</dbReference>
<comment type="catalytic activity">
    <reaction evidence="8">
        <text>5-[(5-phospho-1-deoxy-D-ribulos-1-ylimino)methylamino]-1-(5-phospho-beta-D-ribosyl)imidazole-4-carboxamide + L-glutamine = D-erythro-1-(imidazol-4-yl)glycerol 3-phosphate + 5-amino-1-(5-phospho-beta-D-ribosyl)imidazole-4-carboxamide + L-glutamate + H(+)</text>
        <dbReference type="Rhea" id="RHEA:24793"/>
        <dbReference type="ChEBI" id="CHEBI:15378"/>
        <dbReference type="ChEBI" id="CHEBI:29985"/>
        <dbReference type="ChEBI" id="CHEBI:58278"/>
        <dbReference type="ChEBI" id="CHEBI:58359"/>
        <dbReference type="ChEBI" id="CHEBI:58475"/>
        <dbReference type="ChEBI" id="CHEBI:58525"/>
        <dbReference type="EC" id="4.3.2.10"/>
    </reaction>
</comment>
<feature type="active site" evidence="10">
    <location>
        <position position="183"/>
    </location>
</feature>
<evidence type="ECO:0000256" key="6">
    <source>
        <dbReference type="ARBA" id="ARBA00023102"/>
    </source>
</evidence>
<dbReference type="GO" id="GO:0000105">
    <property type="term" value="P:L-histidine biosynthetic process"/>
    <property type="evidence" value="ECO:0007669"/>
    <property type="project" value="UniProtKB-UniPathway"/>
</dbReference>
<evidence type="ECO:0000256" key="8">
    <source>
        <dbReference type="ARBA" id="ARBA00047838"/>
    </source>
</evidence>
<keyword evidence="7" id="KW-0456">Lyase</keyword>
<keyword evidence="5" id="KW-0315">Glutamine amidotransferase</keyword>
<feature type="active site" evidence="10">
    <location>
        <position position="185"/>
    </location>
</feature>
<dbReference type="KEGG" id="mff:MFFC18_51490"/>
<keyword evidence="4" id="KW-0378">Hydrolase</keyword>
<dbReference type="Proteomes" id="UP000322214">
    <property type="component" value="Chromosome"/>
</dbReference>
<comment type="pathway">
    <text evidence="1">Amino-acid biosynthesis; L-histidine biosynthesis; L-histidine from 5-phospho-alpha-D-ribose 1-diphosphate: step 5/9.</text>
</comment>
<comment type="catalytic activity">
    <reaction evidence="9">
        <text>L-glutamine + H2O = L-glutamate + NH4(+)</text>
        <dbReference type="Rhea" id="RHEA:15889"/>
        <dbReference type="ChEBI" id="CHEBI:15377"/>
        <dbReference type="ChEBI" id="CHEBI:28938"/>
        <dbReference type="ChEBI" id="CHEBI:29985"/>
        <dbReference type="ChEBI" id="CHEBI:58359"/>
        <dbReference type="EC" id="3.5.1.2"/>
    </reaction>
</comment>
<evidence type="ECO:0000256" key="4">
    <source>
        <dbReference type="ARBA" id="ARBA00022801"/>
    </source>
</evidence>
<name>A0A5B9PIW5_9BACT</name>
<gene>
    <name evidence="12" type="primary">hisH</name>
    <name evidence="12" type="ORF">MFFC18_51490</name>
</gene>
<keyword evidence="13" id="KW-1185">Reference proteome</keyword>
<comment type="subunit">
    <text evidence="2">Heterodimer of HisH and HisF.</text>
</comment>
<dbReference type="PANTHER" id="PTHR42701:SF1">
    <property type="entry name" value="IMIDAZOLE GLYCEROL PHOSPHATE SYNTHASE SUBUNIT HISH"/>
    <property type="match status" value="1"/>
</dbReference>
<evidence type="ECO:0000256" key="5">
    <source>
        <dbReference type="ARBA" id="ARBA00022962"/>
    </source>
</evidence>
<dbReference type="EC" id="2.4.2.-" evidence="12"/>
<dbReference type="RefSeq" id="WP_075085818.1">
    <property type="nucleotide sequence ID" value="NZ_CP042912.1"/>
</dbReference>
<evidence type="ECO:0000256" key="7">
    <source>
        <dbReference type="ARBA" id="ARBA00023239"/>
    </source>
</evidence>
<organism evidence="12 13">
    <name type="scientific">Mariniblastus fucicola</name>
    <dbReference type="NCBI Taxonomy" id="980251"/>
    <lineage>
        <taxon>Bacteria</taxon>
        <taxon>Pseudomonadati</taxon>
        <taxon>Planctomycetota</taxon>
        <taxon>Planctomycetia</taxon>
        <taxon>Pirellulales</taxon>
        <taxon>Pirellulaceae</taxon>
        <taxon>Mariniblastus</taxon>
    </lineage>
</organism>
<accession>A0A5B9PIW5</accession>
<feature type="domain" description="Glutamine amidotransferase" evidence="11">
    <location>
        <begin position="32"/>
        <end position="189"/>
    </location>
</feature>
<keyword evidence="6" id="KW-0368">Histidine biosynthesis</keyword>
<dbReference type="EMBL" id="CP042912">
    <property type="protein sequence ID" value="QEG25225.1"/>
    <property type="molecule type" value="Genomic_DNA"/>
</dbReference>
<evidence type="ECO:0000313" key="12">
    <source>
        <dbReference type="EMBL" id="QEG25225.1"/>
    </source>
</evidence>
<evidence type="ECO:0000313" key="13">
    <source>
        <dbReference type="Proteomes" id="UP000322214"/>
    </source>
</evidence>
<dbReference type="GO" id="GO:0016829">
    <property type="term" value="F:lyase activity"/>
    <property type="evidence" value="ECO:0007669"/>
    <property type="project" value="UniProtKB-KW"/>
</dbReference>
<evidence type="ECO:0000259" key="11">
    <source>
        <dbReference type="Pfam" id="PF00117"/>
    </source>
</evidence>
<dbReference type="AlphaFoldDB" id="A0A5B9PIW5"/>
<evidence type="ECO:0000256" key="3">
    <source>
        <dbReference type="ARBA" id="ARBA00022605"/>
    </source>
</evidence>
<dbReference type="Gene3D" id="3.40.50.880">
    <property type="match status" value="1"/>
</dbReference>
<dbReference type="STRING" id="980251.GCA_001642875_03814"/>
<dbReference type="NCBIfam" id="TIGR01855">
    <property type="entry name" value="IMP_synth_hisH"/>
    <property type="match status" value="1"/>
</dbReference>
<dbReference type="GO" id="GO:0004359">
    <property type="term" value="F:glutaminase activity"/>
    <property type="evidence" value="ECO:0007669"/>
    <property type="project" value="UniProtKB-EC"/>
</dbReference>
<dbReference type="InterPro" id="IPR017926">
    <property type="entry name" value="GATASE"/>
</dbReference>
<dbReference type="SUPFAM" id="SSF52317">
    <property type="entry name" value="Class I glutamine amidotransferase-like"/>
    <property type="match status" value="1"/>
</dbReference>
<proteinExistence type="predicted"/>
<dbReference type="GO" id="GO:0000107">
    <property type="term" value="F:imidazoleglycerol-phosphate synthase activity"/>
    <property type="evidence" value="ECO:0007669"/>
    <property type="project" value="RHEA"/>
</dbReference>
<keyword evidence="12" id="KW-0808">Transferase</keyword>
<dbReference type="PROSITE" id="PS51273">
    <property type="entry name" value="GATASE_TYPE_1"/>
    <property type="match status" value="1"/>
</dbReference>
<dbReference type="InterPro" id="IPR010139">
    <property type="entry name" value="Imidazole-glycPsynth_HisH"/>
</dbReference>
<evidence type="ECO:0000256" key="10">
    <source>
        <dbReference type="PIRSR" id="PIRSR000495-1"/>
    </source>
</evidence>
<keyword evidence="3" id="KW-0028">Amino-acid biosynthesis</keyword>
<feature type="active site" description="Nucleophile" evidence="10">
    <location>
        <position position="83"/>
    </location>
</feature>
<keyword evidence="12" id="KW-0328">Glycosyltransferase</keyword>
<dbReference type="PANTHER" id="PTHR42701">
    <property type="entry name" value="IMIDAZOLE GLYCEROL PHOSPHATE SYNTHASE SUBUNIT HISH"/>
    <property type="match status" value="1"/>
</dbReference>
<dbReference type="InterPro" id="IPR029062">
    <property type="entry name" value="Class_I_gatase-like"/>
</dbReference>
<evidence type="ECO:0000256" key="1">
    <source>
        <dbReference type="ARBA" id="ARBA00005091"/>
    </source>
</evidence>
<dbReference type="OrthoDB" id="9807137at2"/>
<dbReference type="UniPathway" id="UPA00031">
    <property type="reaction ID" value="UER00010"/>
</dbReference>